<evidence type="ECO:0000256" key="1">
    <source>
        <dbReference type="SAM" id="MobiDB-lite"/>
    </source>
</evidence>
<organism evidence="3 4">
    <name type="scientific">Fodinisporobacter ferrooxydans</name>
    <dbReference type="NCBI Taxonomy" id="2901836"/>
    <lineage>
        <taxon>Bacteria</taxon>
        <taxon>Bacillati</taxon>
        <taxon>Bacillota</taxon>
        <taxon>Bacilli</taxon>
        <taxon>Bacillales</taxon>
        <taxon>Alicyclobacillaceae</taxon>
        <taxon>Fodinisporobacter</taxon>
    </lineage>
</organism>
<name>A0ABY4CMT6_9BACL</name>
<sequence>MKRIVKVLAGLTLLVAMFTVLGTNQYNSAASTAPTSTQTLTAATVQPDEAYYPRPR</sequence>
<keyword evidence="2" id="KW-0732">Signal</keyword>
<feature type="region of interest" description="Disordered" evidence="1">
    <location>
        <begin position="29"/>
        <end position="56"/>
    </location>
</feature>
<reference evidence="3" key="1">
    <citation type="submission" date="2021-12" db="EMBL/GenBank/DDBJ databases">
        <title>Alicyclobacillaceae gen. nov., sp. nov., isolated from chalcocite enrichment system.</title>
        <authorList>
            <person name="Jiang Z."/>
        </authorList>
    </citation>
    <scope>NUCLEOTIDE SEQUENCE</scope>
    <source>
        <strain evidence="3">MYW30-H2</strain>
    </source>
</reference>
<evidence type="ECO:0000256" key="2">
    <source>
        <dbReference type="SAM" id="SignalP"/>
    </source>
</evidence>
<proteinExistence type="predicted"/>
<keyword evidence="4" id="KW-1185">Reference proteome</keyword>
<gene>
    <name evidence="3" type="ORF">LSG31_04965</name>
</gene>
<feature type="chain" id="PRO_5046446617" evidence="2">
    <location>
        <begin position="23"/>
        <end position="56"/>
    </location>
</feature>
<protein>
    <submittedName>
        <fullName evidence="3">Uncharacterized protein</fullName>
    </submittedName>
</protein>
<evidence type="ECO:0000313" key="4">
    <source>
        <dbReference type="Proteomes" id="UP000830167"/>
    </source>
</evidence>
<evidence type="ECO:0000313" key="3">
    <source>
        <dbReference type="EMBL" id="UOF91604.1"/>
    </source>
</evidence>
<dbReference type="Proteomes" id="UP000830167">
    <property type="component" value="Chromosome"/>
</dbReference>
<feature type="signal peptide" evidence="2">
    <location>
        <begin position="1"/>
        <end position="22"/>
    </location>
</feature>
<dbReference type="RefSeq" id="WP_347438298.1">
    <property type="nucleotide sequence ID" value="NZ_CP089291.1"/>
</dbReference>
<accession>A0ABY4CMT6</accession>
<feature type="compositionally biased region" description="Low complexity" evidence="1">
    <location>
        <begin position="29"/>
        <end position="44"/>
    </location>
</feature>
<dbReference type="EMBL" id="CP089291">
    <property type="protein sequence ID" value="UOF91604.1"/>
    <property type="molecule type" value="Genomic_DNA"/>
</dbReference>